<feature type="transmembrane region" description="Helical" evidence="6">
    <location>
        <begin position="71"/>
        <end position="94"/>
    </location>
</feature>
<keyword evidence="2" id="KW-1003">Cell membrane</keyword>
<dbReference type="InterPro" id="IPR050833">
    <property type="entry name" value="Poly_Biosynth_Transport"/>
</dbReference>
<dbReference type="PANTHER" id="PTHR30250:SF11">
    <property type="entry name" value="O-ANTIGEN TRANSPORTER-RELATED"/>
    <property type="match status" value="1"/>
</dbReference>
<evidence type="ECO:0000256" key="3">
    <source>
        <dbReference type="ARBA" id="ARBA00022692"/>
    </source>
</evidence>
<evidence type="ECO:0000256" key="1">
    <source>
        <dbReference type="ARBA" id="ARBA00004651"/>
    </source>
</evidence>
<gene>
    <name evidence="7" type="ORF">GCM10011529_07480</name>
</gene>
<dbReference type="InterPro" id="IPR002528">
    <property type="entry name" value="MATE_fam"/>
</dbReference>
<reference evidence="7" key="2">
    <citation type="submission" date="2020-09" db="EMBL/GenBank/DDBJ databases">
        <authorList>
            <person name="Sun Q."/>
            <person name="Zhou Y."/>
        </authorList>
    </citation>
    <scope>NUCLEOTIDE SEQUENCE</scope>
    <source>
        <strain evidence="7">CGMCC 1.15519</strain>
    </source>
</reference>
<dbReference type="PANTHER" id="PTHR30250">
    <property type="entry name" value="PST FAMILY PREDICTED COLANIC ACID TRANSPORTER"/>
    <property type="match status" value="1"/>
</dbReference>
<dbReference type="GO" id="GO:0042910">
    <property type="term" value="F:xenobiotic transmembrane transporter activity"/>
    <property type="evidence" value="ECO:0007669"/>
    <property type="project" value="InterPro"/>
</dbReference>
<dbReference type="EMBL" id="BMJM01000002">
    <property type="protein sequence ID" value="GGE03507.1"/>
    <property type="molecule type" value="Genomic_DNA"/>
</dbReference>
<evidence type="ECO:0000256" key="6">
    <source>
        <dbReference type="SAM" id="Phobius"/>
    </source>
</evidence>
<feature type="transmembrane region" description="Helical" evidence="6">
    <location>
        <begin position="151"/>
        <end position="169"/>
    </location>
</feature>
<evidence type="ECO:0000256" key="5">
    <source>
        <dbReference type="ARBA" id="ARBA00023136"/>
    </source>
</evidence>
<feature type="transmembrane region" description="Helical" evidence="6">
    <location>
        <begin position="326"/>
        <end position="348"/>
    </location>
</feature>
<feature type="transmembrane region" description="Helical" evidence="6">
    <location>
        <begin position="288"/>
        <end position="306"/>
    </location>
</feature>
<comment type="subcellular location">
    <subcellularLocation>
        <location evidence="1">Cell membrane</location>
        <topology evidence="1">Multi-pass membrane protein</topology>
    </subcellularLocation>
</comment>
<sequence length="450" mass="47381">MKPFKRLGVVHARLRRGPLANRAALVAYIRANPNIPEAIFASAIKFVGAAVSFGFSFLIARNLGPVGTGGFALALTTGLFGSTVALFGLDYVLLRSMAGSIREGNPAAARGISRTTTRIVAVFAVIVGAILILAGGPAFAALLGGEIDQRLVILAGIAVLPLAMIRVAITSLRGAGFVLAGQWLEGPQATLLAMLALAGLVLIGTKLDALDVSLLYFGMVTFSGAVAWIIYARHARKWPPAAPQAVKPLLAQGWQISFIVLSRMAVDWIVLLSLGAYASVADVGQFRAAWQVAMLITLIVTTFDTVSGPRIAAAHRVGDTAHIRQILRQAVMTMSALSLPLFVVMLGFPEWVLGLFGPEFVVGATALRILALGQLVNILAGPLGAVMVMTGEERWAARISVAALILLGVFCVTLIPAFGLVGAALTTSLTLVFRTVTQYVIVRRVLAARD</sequence>
<dbReference type="AlphaFoldDB" id="A0A916ZMH8"/>
<dbReference type="GO" id="GO:0005886">
    <property type="term" value="C:plasma membrane"/>
    <property type="evidence" value="ECO:0007669"/>
    <property type="project" value="UniProtKB-SubCell"/>
</dbReference>
<feature type="transmembrane region" description="Helical" evidence="6">
    <location>
        <begin position="395"/>
        <end position="415"/>
    </location>
</feature>
<keyword evidence="4 6" id="KW-1133">Transmembrane helix</keyword>
<evidence type="ECO:0000256" key="2">
    <source>
        <dbReference type="ARBA" id="ARBA00022475"/>
    </source>
</evidence>
<feature type="transmembrane region" description="Helical" evidence="6">
    <location>
        <begin position="360"/>
        <end position="383"/>
    </location>
</feature>
<organism evidence="7 8">
    <name type="scientific">Sandarakinorhabdus glacialis</name>
    <dbReference type="NCBI Taxonomy" id="1614636"/>
    <lineage>
        <taxon>Bacteria</taxon>
        <taxon>Pseudomonadati</taxon>
        <taxon>Pseudomonadota</taxon>
        <taxon>Alphaproteobacteria</taxon>
        <taxon>Sphingomonadales</taxon>
        <taxon>Sphingosinicellaceae</taxon>
        <taxon>Sandarakinorhabdus</taxon>
    </lineage>
</organism>
<dbReference type="Pfam" id="PF01554">
    <property type="entry name" value="MatE"/>
    <property type="match status" value="1"/>
</dbReference>
<evidence type="ECO:0000256" key="4">
    <source>
        <dbReference type="ARBA" id="ARBA00022989"/>
    </source>
</evidence>
<keyword evidence="5 6" id="KW-0472">Membrane</keyword>
<dbReference type="Proteomes" id="UP000635071">
    <property type="component" value="Unassembled WGS sequence"/>
</dbReference>
<feature type="transmembrane region" description="Helical" evidence="6">
    <location>
        <begin position="119"/>
        <end position="145"/>
    </location>
</feature>
<keyword evidence="3 6" id="KW-0812">Transmembrane</keyword>
<reference evidence="7" key="1">
    <citation type="journal article" date="2014" name="Int. J. Syst. Evol. Microbiol.">
        <title>Complete genome sequence of Corynebacterium casei LMG S-19264T (=DSM 44701T), isolated from a smear-ripened cheese.</title>
        <authorList>
            <consortium name="US DOE Joint Genome Institute (JGI-PGF)"/>
            <person name="Walter F."/>
            <person name="Albersmeier A."/>
            <person name="Kalinowski J."/>
            <person name="Ruckert C."/>
        </authorList>
    </citation>
    <scope>NUCLEOTIDE SEQUENCE</scope>
    <source>
        <strain evidence="7">CGMCC 1.15519</strain>
    </source>
</reference>
<evidence type="ECO:0000313" key="7">
    <source>
        <dbReference type="EMBL" id="GGE03507.1"/>
    </source>
</evidence>
<feature type="transmembrane region" description="Helical" evidence="6">
    <location>
        <begin position="38"/>
        <end position="59"/>
    </location>
</feature>
<evidence type="ECO:0000313" key="8">
    <source>
        <dbReference type="Proteomes" id="UP000635071"/>
    </source>
</evidence>
<dbReference type="RefSeq" id="WP_188761580.1">
    <property type="nucleotide sequence ID" value="NZ_BMJM01000002.1"/>
</dbReference>
<name>A0A916ZMH8_9SPHN</name>
<feature type="transmembrane region" description="Helical" evidence="6">
    <location>
        <begin position="253"/>
        <end position="276"/>
    </location>
</feature>
<proteinExistence type="predicted"/>
<accession>A0A916ZMH8</accession>
<comment type="caution">
    <text evidence="7">The sequence shown here is derived from an EMBL/GenBank/DDBJ whole genome shotgun (WGS) entry which is preliminary data.</text>
</comment>
<protein>
    <submittedName>
        <fullName evidence="7">Polysaccharide biosynthesis related protein</fullName>
    </submittedName>
</protein>
<keyword evidence="8" id="KW-1185">Reference proteome</keyword>
<feature type="transmembrane region" description="Helical" evidence="6">
    <location>
        <begin position="213"/>
        <end position="232"/>
    </location>
</feature>
<feature type="transmembrane region" description="Helical" evidence="6">
    <location>
        <begin position="189"/>
        <end position="207"/>
    </location>
</feature>
<dbReference type="GO" id="GO:0015297">
    <property type="term" value="F:antiporter activity"/>
    <property type="evidence" value="ECO:0007669"/>
    <property type="project" value="InterPro"/>
</dbReference>